<keyword evidence="1" id="KW-0614">Plasmid</keyword>
<gene>
    <name evidence="1" type="ORF">FSC09_16920</name>
</gene>
<dbReference type="EMBL" id="CP044458">
    <property type="protein sequence ID" value="QIC72039.1"/>
    <property type="molecule type" value="Genomic_DNA"/>
</dbReference>
<evidence type="ECO:0000313" key="1">
    <source>
        <dbReference type="EMBL" id="QIC72039.1"/>
    </source>
</evidence>
<proteinExistence type="predicted"/>
<geneLocation type="plasmid" evidence="2">
    <name>pb18-3</name>
</geneLocation>
<organism evidence="1 2">
    <name type="scientific">Acinetobacter indicus</name>
    <dbReference type="NCBI Taxonomy" id="756892"/>
    <lineage>
        <taxon>Bacteria</taxon>
        <taxon>Pseudomonadati</taxon>
        <taxon>Pseudomonadota</taxon>
        <taxon>Gammaproteobacteria</taxon>
        <taxon>Moraxellales</taxon>
        <taxon>Moraxellaceae</taxon>
        <taxon>Acinetobacter</taxon>
    </lineage>
</organism>
<accession>A0A6C0Y7F3</accession>
<dbReference type="AlphaFoldDB" id="A0A6C0Y7F3"/>
<evidence type="ECO:0000313" key="2">
    <source>
        <dbReference type="Proteomes" id="UP000503440"/>
    </source>
</evidence>
<sequence length="115" mass="13144">MLVQPTLDKGLPEEILKDITNNKSFSYLLLFYASQPKLVSEFNRLHNFNLKFDAEVKTSGIAGAIDLATGFNGIIADEKELREFILFVYDEYQRLLNKFGNDGLGEIAKPYYKDE</sequence>
<protein>
    <submittedName>
        <fullName evidence="1">Uncharacterized protein</fullName>
    </submittedName>
</protein>
<name>A0A6C0Y7F3_9GAMM</name>
<reference evidence="1 2" key="1">
    <citation type="submission" date="2019-09" db="EMBL/GenBank/DDBJ databases">
        <title>Non-baumannii Acinetobacter spp. carrying blaNDM-1 isolated in China.</title>
        <authorList>
            <person name="Cui C."/>
            <person name="Chen C."/>
            <person name="Sun J."/>
            <person name="Liu Y."/>
        </authorList>
    </citation>
    <scope>NUCLEOTIDE SEQUENCE [LARGE SCALE GENOMIC DNA]</scope>
    <source>
        <strain evidence="1 2">B18</strain>
        <plasmid evidence="2">pb18-3</plasmid>
    </source>
</reference>
<dbReference type="RefSeq" id="WP_163146597.1">
    <property type="nucleotide sequence ID" value="NZ_CP044458.1"/>
</dbReference>
<dbReference type="Proteomes" id="UP000503440">
    <property type="component" value="Plasmid pB18-3"/>
</dbReference>